<keyword evidence="6" id="KW-1185">Reference proteome</keyword>
<dbReference type="PANTHER" id="PTHR15398">
    <property type="entry name" value="BROMODOMAIN-CONTAINING PROTEIN 8"/>
    <property type="match status" value="1"/>
</dbReference>
<name>A0A9W8DR11_9FUNG</name>
<organism evidence="5 6">
    <name type="scientific">Mycoemilia scoparia</name>
    <dbReference type="NCBI Taxonomy" id="417184"/>
    <lineage>
        <taxon>Eukaryota</taxon>
        <taxon>Fungi</taxon>
        <taxon>Fungi incertae sedis</taxon>
        <taxon>Zoopagomycota</taxon>
        <taxon>Kickxellomycotina</taxon>
        <taxon>Kickxellomycetes</taxon>
        <taxon>Kickxellales</taxon>
        <taxon>Kickxellaceae</taxon>
        <taxon>Mycoemilia</taxon>
    </lineage>
</organism>
<evidence type="ECO:0000256" key="1">
    <source>
        <dbReference type="ARBA" id="ARBA00023117"/>
    </source>
</evidence>
<feature type="region of interest" description="Disordered" evidence="3">
    <location>
        <begin position="606"/>
        <end position="655"/>
    </location>
</feature>
<feature type="compositionally biased region" description="Basic and acidic residues" evidence="3">
    <location>
        <begin position="335"/>
        <end position="390"/>
    </location>
</feature>
<feature type="compositionally biased region" description="Basic and acidic residues" evidence="3">
    <location>
        <begin position="265"/>
        <end position="285"/>
    </location>
</feature>
<gene>
    <name evidence="5" type="ORF">H4219_004521</name>
</gene>
<dbReference type="GO" id="GO:0035267">
    <property type="term" value="C:NuA4 histone acetyltransferase complex"/>
    <property type="evidence" value="ECO:0007669"/>
    <property type="project" value="TreeGrafter"/>
</dbReference>
<dbReference type="PANTHER" id="PTHR15398:SF4">
    <property type="entry name" value="BROMODOMAIN-CONTAINING PROTEIN 8 ISOFORM X1"/>
    <property type="match status" value="1"/>
</dbReference>
<proteinExistence type="predicted"/>
<evidence type="ECO:0000256" key="3">
    <source>
        <dbReference type="SAM" id="MobiDB-lite"/>
    </source>
</evidence>
<feature type="compositionally biased region" description="Polar residues" evidence="3">
    <location>
        <begin position="151"/>
        <end position="163"/>
    </location>
</feature>
<dbReference type="Gene3D" id="1.20.920.10">
    <property type="entry name" value="Bromodomain-like"/>
    <property type="match status" value="1"/>
</dbReference>
<keyword evidence="1 2" id="KW-0103">Bromodomain</keyword>
<feature type="compositionally biased region" description="Basic and acidic residues" evidence="3">
    <location>
        <begin position="441"/>
        <end position="452"/>
    </location>
</feature>
<feature type="compositionally biased region" description="Basic and acidic residues" evidence="3">
    <location>
        <begin position="84"/>
        <end position="94"/>
    </location>
</feature>
<dbReference type="InterPro" id="IPR001487">
    <property type="entry name" value="Bromodomain"/>
</dbReference>
<dbReference type="GO" id="GO:0006325">
    <property type="term" value="P:chromatin organization"/>
    <property type="evidence" value="ECO:0007669"/>
    <property type="project" value="UniProtKB-ARBA"/>
</dbReference>
<protein>
    <recommendedName>
        <fullName evidence="4">Bromo domain-containing protein</fullName>
    </recommendedName>
</protein>
<evidence type="ECO:0000313" key="6">
    <source>
        <dbReference type="Proteomes" id="UP001150538"/>
    </source>
</evidence>
<dbReference type="OrthoDB" id="1742084at2759"/>
<feature type="compositionally biased region" description="Acidic residues" evidence="3">
    <location>
        <begin position="95"/>
        <end position="108"/>
    </location>
</feature>
<dbReference type="PROSITE" id="PS50014">
    <property type="entry name" value="BROMODOMAIN_2"/>
    <property type="match status" value="1"/>
</dbReference>
<sequence>MGPSTTEKYIVLQALCKHGEKKWDKVAELVSKECEDSNTKDKCNEKWCEDIFNGLVQEHFGSQFVKQGCEVELNGHANTNNDNSNKKEHPHRQEEEEGEEEKQQDDDVGIIKDAQADNVTYSTPDLSSPQIQKKTPPSESSPQVSKEVENQYKQQTQEITTMQLLKEPEYDDKMEIEPSNNNQSPVMFGKQVDGSRQDPEEKDLEKNKEIPGKDELKQGVTDTSSPAECKKDDTATTAAAAANNIVNVVAESKDDSATSYTNKSIDSHVTEQMDSKDTPSEKDSESQSALSKVATEIAGTAISPENKVTQEDELQNISSDTDENASPKPTTNENLCRDQKEQDAESERDQEHKQTDSQDMETKTIEPDSEKDQPTSEKTKDILLFIKKESPVASGKKPSHDIKSNIQQPPSALKDTHSEKPLETSSANTNKRARGSPAPTKPEKVSDSKKSDGSQSKRISRSEQQLRNWKKNIGMVWQEIAGHRYGSMFLSPIKAADAPNYYEIIKKPMDLKTIKNRIRDEEITTTAEFYLDVMQMFNNALMYNQEDSEVYSMTMEIIPDAQKCIEQLLHTEIIVGASNSVALPSVGAVTADLDSPRVSEISPALRTRGGFSDRPKTPSAANDDTDFEGADTRSERASKRKRRATTAFGATGSTK</sequence>
<evidence type="ECO:0000259" key="4">
    <source>
        <dbReference type="PROSITE" id="PS50014"/>
    </source>
</evidence>
<dbReference type="SMART" id="SM00297">
    <property type="entry name" value="BROMO"/>
    <property type="match status" value="1"/>
</dbReference>
<evidence type="ECO:0000313" key="5">
    <source>
        <dbReference type="EMBL" id="KAJ1915052.1"/>
    </source>
</evidence>
<evidence type="ECO:0000256" key="2">
    <source>
        <dbReference type="PROSITE-ProRule" id="PRU00035"/>
    </source>
</evidence>
<dbReference type="EMBL" id="JANBPU010000165">
    <property type="protein sequence ID" value="KAJ1915052.1"/>
    <property type="molecule type" value="Genomic_DNA"/>
</dbReference>
<dbReference type="AlphaFoldDB" id="A0A9W8DR11"/>
<feature type="compositionally biased region" description="Basic and acidic residues" evidence="3">
    <location>
        <begin position="166"/>
        <end position="176"/>
    </location>
</feature>
<dbReference type="Proteomes" id="UP001150538">
    <property type="component" value="Unassembled WGS sequence"/>
</dbReference>
<dbReference type="InterPro" id="IPR036427">
    <property type="entry name" value="Bromodomain-like_sf"/>
</dbReference>
<feature type="region of interest" description="Disordered" evidence="3">
    <location>
        <begin position="249"/>
        <end position="465"/>
    </location>
</feature>
<dbReference type="SUPFAM" id="SSF47370">
    <property type="entry name" value="Bromodomain"/>
    <property type="match status" value="1"/>
</dbReference>
<dbReference type="Pfam" id="PF00439">
    <property type="entry name" value="Bromodomain"/>
    <property type="match status" value="1"/>
</dbReference>
<accession>A0A9W8DR11</accession>
<comment type="caution">
    <text evidence="5">The sequence shown here is derived from an EMBL/GenBank/DDBJ whole genome shotgun (WGS) entry which is preliminary data.</text>
</comment>
<feature type="domain" description="Bromo" evidence="4">
    <location>
        <begin position="481"/>
        <end position="551"/>
    </location>
</feature>
<feature type="compositionally biased region" description="Polar residues" evidence="3">
    <location>
        <begin position="117"/>
        <end position="144"/>
    </location>
</feature>
<feature type="region of interest" description="Disordered" evidence="3">
    <location>
        <begin position="74"/>
        <end position="234"/>
    </location>
</feature>
<feature type="compositionally biased region" description="Basic and acidic residues" evidence="3">
    <location>
        <begin position="193"/>
        <end position="217"/>
    </location>
</feature>
<reference evidence="5" key="1">
    <citation type="submission" date="2022-07" db="EMBL/GenBank/DDBJ databases">
        <title>Phylogenomic reconstructions and comparative analyses of Kickxellomycotina fungi.</title>
        <authorList>
            <person name="Reynolds N.K."/>
            <person name="Stajich J.E."/>
            <person name="Barry K."/>
            <person name="Grigoriev I.V."/>
            <person name="Crous P."/>
            <person name="Smith M.E."/>
        </authorList>
    </citation>
    <scope>NUCLEOTIDE SEQUENCE</scope>
    <source>
        <strain evidence="5">NBRC 100468</strain>
    </source>
</reference>
<dbReference type="PRINTS" id="PR00503">
    <property type="entry name" value="BROMODOMAIN"/>
</dbReference>